<accession>A0ABQ9Z9L4</accession>
<organism evidence="2 3">
    <name type="scientific">Daphnia magna</name>
    <dbReference type="NCBI Taxonomy" id="35525"/>
    <lineage>
        <taxon>Eukaryota</taxon>
        <taxon>Metazoa</taxon>
        <taxon>Ecdysozoa</taxon>
        <taxon>Arthropoda</taxon>
        <taxon>Crustacea</taxon>
        <taxon>Branchiopoda</taxon>
        <taxon>Diplostraca</taxon>
        <taxon>Cladocera</taxon>
        <taxon>Anomopoda</taxon>
        <taxon>Daphniidae</taxon>
        <taxon>Daphnia</taxon>
    </lineage>
</organism>
<evidence type="ECO:0000256" key="1">
    <source>
        <dbReference type="SAM" id="MobiDB-lite"/>
    </source>
</evidence>
<keyword evidence="3" id="KW-1185">Reference proteome</keyword>
<reference evidence="2 3" key="1">
    <citation type="journal article" date="2023" name="Nucleic Acids Res.">
        <title>The hologenome of Daphnia magna reveals possible DNA methylation and microbiome-mediated evolution of the host genome.</title>
        <authorList>
            <person name="Chaturvedi A."/>
            <person name="Li X."/>
            <person name="Dhandapani V."/>
            <person name="Marshall H."/>
            <person name="Kissane S."/>
            <person name="Cuenca-Cambronero M."/>
            <person name="Asole G."/>
            <person name="Calvet F."/>
            <person name="Ruiz-Romero M."/>
            <person name="Marangio P."/>
            <person name="Guigo R."/>
            <person name="Rago D."/>
            <person name="Mirbahai L."/>
            <person name="Eastwood N."/>
            <person name="Colbourne J.K."/>
            <person name="Zhou J."/>
            <person name="Mallon E."/>
            <person name="Orsini L."/>
        </authorList>
    </citation>
    <scope>NUCLEOTIDE SEQUENCE [LARGE SCALE GENOMIC DNA]</scope>
    <source>
        <strain evidence="2">LRV0_1</strain>
    </source>
</reference>
<comment type="caution">
    <text evidence="2">The sequence shown here is derived from an EMBL/GenBank/DDBJ whole genome shotgun (WGS) entry which is preliminary data.</text>
</comment>
<evidence type="ECO:0000313" key="3">
    <source>
        <dbReference type="Proteomes" id="UP001234178"/>
    </source>
</evidence>
<evidence type="ECO:0000313" key="2">
    <source>
        <dbReference type="EMBL" id="KAK4009528.1"/>
    </source>
</evidence>
<gene>
    <name evidence="2" type="ORF">OUZ56_018655</name>
</gene>
<protein>
    <submittedName>
        <fullName evidence="2">Uncharacterized protein</fullName>
    </submittedName>
</protein>
<sequence>MRADVYETFDLLTGEFVRRKEAYTSMHSNSTGIWPIASETFPSAQLRTVLSEIRSSLASGRALTPVLQRDLWRAYQEANVVTASTENGLKLFINFPIVPSRFCYHVYLRGLEVGNSINESWRPSKLWKFQKGVRVRQMTGFFRQAIRGNRPLPGRIPRHPTEGHQLDTPNSFDRQAQNRRQRHFKL</sequence>
<name>A0ABQ9Z9L4_9CRUS</name>
<dbReference type="EMBL" id="JAOYFB010000003">
    <property type="protein sequence ID" value="KAK4009528.1"/>
    <property type="molecule type" value="Genomic_DNA"/>
</dbReference>
<dbReference type="Proteomes" id="UP001234178">
    <property type="component" value="Unassembled WGS sequence"/>
</dbReference>
<proteinExistence type="predicted"/>
<feature type="compositionally biased region" description="Basic residues" evidence="1">
    <location>
        <begin position="177"/>
        <end position="186"/>
    </location>
</feature>
<feature type="region of interest" description="Disordered" evidence="1">
    <location>
        <begin position="148"/>
        <end position="186"/>
    </location>
</feature>